<dbReference type="PANTHER" id="PTHR30160">
    <property type="entry name" value="TETRAACYLDISACCHARIDE 4'-KINASE-RELATED"/>
    <property type="match status" value="1"/>
</dbReference>
<proteinExistence type="inferred from homology"/>
<dbReference type="eggNOG" id="COG0859">
    <property type="taxonomic scope" value="Bacteria"/>
</dbReference>
<dbReference type="InterPro" id="IPR011910">
    <property type="entry name" value="RfaF"/>
</dbReference>
<evidence type="ECO:0000256" key="4">
    <source>
        <dbReference type="ARBA" id="ARBA00044042"/>
    </source>
</evidence>
<comment type="caution">
    <text evidence="6">The sequence shown here is derived from an EMBL/GenBank/DDBJ whole genome shotgun (WGS) entry which is preliminary data.</text>
</comment>
<dbReference type="CDD" id="cd03789">
    <property type="entry name" value="GT9_LPS_heptosyltransferase"/>
    <property type="match status" value="1"/>
</dbReference>
<comment type="catalytic activity">
    <reaction evidence="5">
        <text>an L-alpha-D-Hep-(1-&gt;5)-[alpha-Kdo-(2-&gt;4)]-alpha-Kdo-(2-&gt;6)-lipid A + ADP-L-glycero-beta-D-manno-heptose = an L-alpha-D-Hep-(1-&gt;3)-L-alpha-D-Hep-(1-&gt;5)-[alpha-Kdo-(2-&gt;4)]-alpha-Kdo-(2-&gt;6)-lipid A + ADP + H(+)</text>
        <dbReference type="Rhea" id="RHEA:74071"/>
        <dbReference type="ChEBI" id="CHEBI:15378"/>
        <dbReference type="ChEBI" id="CHEBI:61506"/>
        <dbReference type="ChEBI" id="CHEBI:193068"/>
        <dbReference type="ChEBI" id="CHEBI:193069"/>
        <dbReference type="ChEBI" id="CHEBI:456216"/>
        <dbReference type="EC" id="2.4.99.24"/>
    </reaction>
</comment>
<dbReference type="Pfam" id="PF01075">
    <property type="entry name" value="Glyco_transf_9"/>
    <property type="match status" value="1"/>
</dbReference>
<protein>
    <recommendedName>
        <fullName evidence="4">lipopolysaccharide heptosyltransferase II</fullName>
        <ecNumber evidence="4">2.4.99.24</ecNumber>
    </recommendedName>
</protein>
<dbReference type="InterPro" id="IPR051199">
    <property type="entry name" value="LPS_LOS_Heptosyltrfase"/>
</dbReference>
<dbReference type="AlphaFoldDB" id="A0A084CME2"/>
<evidence type="ECO:0000313" key="7">
    <source>
        <dbReference type="Proteomes" id="UP000053784"/>
    </source>
</evidence>
<evidence type="ECO:0000256" key="3">
    <source>
        <dbReference type="ARBA" id="ARBA00043995"/>
    </source>
</evidence>
<dbReference type="GO" id="GO:0005829">
    <property type="term" value="C:cytosol"/>
    <property type="evidence" value="ECO:0007669"/>
    <property type="project" value="TreeGrafter"/>
</dbReference>
<dbReference type="NCBIfam" id="TIGR02195">
    <property type="entry name" value="heptsyl_trn_II"/>
    <property type="match status" value="1"/>
</dbReference>
<dbReference type="SUPFAM" id="SSF53756">
    <property type="entry name" value="UDP-Glycosyltransferase/glycogen phosphorylase"/>
    <property type="match status" value="1"/>
</dbReference>
<accession>A0A084CME2</accession>
<keyword evidence="7" id="KW-1185">Reference proteome</keyword>
<dbReference type="PANTHER" id="PTHR30160:SF7">
    <property type="entry name" value="ADP-HEPTOSE--LPS HEPTOSYLTRANSFERASE 2"/>
    <property type="match status" value="1"/>
</dbReference>
<sequence length="328" mass="37305">MAQSLYSTLKQLYPNAKLDVLAPSWSRSVLERMPEIHQIIKMPMDHSELNIRDRWRLGRQLAQNGYTHTYVLPNSAKSALIPLFAGIKQRIGWRGEWRYGLLNDLRINKHLFQHMVERYVTLAYKQDTTKNNITLKKCPQPALTVNKIAQKQAMARLHLNPYEKPVIGLCPGSAFGPAKKWPKTYYAEVSRYAIMSGFQIWLFGSKKDKNTCQQIKHTLSREQQSTCRNLAGKTSLTEAIDLLAVCHTVISNDSGLMHVSAAVDCNIIGIYGSSSPQYTPPLTKKMKTVHINIDCQPCFKRICPLNHLNCLNKLTPNIVIDVLKSFIK</sequence>
<keyword evidence="1" id="KW-0328">Glycosyltransferase</keyword>
<comment type="similarity">
    <text evidence="3">Belongs to the glycosyltransferase 9 family.</text>
</comment>
<dbReference type="STRING" id="1179155.CF67_06029"/>
<dbReference type="InterPro" id="IPR002201">
    <property type="entry name" value="Glyco_trans_9"/>
</dbReference>
<dbReference type="Proteomes" id="UP000053784">
    <property type="component" value="Unassembled WGS sequence"/>
</dbReference>
<dbReference type="EC" id="2.4.99.24" evidence="4"/>
<dbReference type="GO" id="GO:0009244">
    <property type="term" value="P:lipopolysaccharide core region biosynthetic process"/>
    <property type="evidence" value="ECO:0007669"/>
    <property type="project" value="TreeGrafter"/>
</dbReference>
<keyword evidence="2 6" id="KW-0808">Transferase</keyword>
<reference evidence="6 7" key="1">
    <citation type="submission" date="2014-03" db="EMBL/GenBank/DDBJ databases">
        <title>Selection and divergence in the genomes of co-occurring obligate luminous symbionts with specific hosts.</title>
        <authorList>
            <person name="Hendry T.A."/>
            <person name="de Wet J.R."/>
            <person name="Dunlap P.V."/>
        </authorList>
    </citation>
    <scope>NUCLEOTIDE SEQUENCE [LARGE SCALE GENOMIC DNA]</scope>
    <source>
        <strain evidence="6 7">Ppalp.1</strain>
    </source>
</reference>
<dbReference type="Gene3D" id="3.40.50.2000">
    <property type="entry name" value="Glycogen Phosphorylase B"/>
    <property type="match status" value="2"/>
</dbReference>
<evidence type="ECO:0000313" key="6">
    <source>
        <dbReference type="EMBL" id="KEY90971.1"/>
    </source>
</evidence>
<evidence type="ECO:0000256" key="1">
    <source>
        <dbReference type="ARBA" id="ARBA00022676"/>
    </source>
</evidence>
<gene>
    <name evidence="6" type="primary">rfaF</name>
    <name evidence="6" type="ORF">CF67_06029</name>
</gene>
<evidence type="ECO:0000256" key="5">
    <source>
        <dbReference type="ARBA" id="ARBA00047503"/>
    </source>
</evidence>
<name>A0A084CME2_9GAMM</name>
<evidence type="ECO:0000256" key="2">
    <source>
        <dbReference type="ARBA" id="ARBA00022679"/>
    </source>
</evidence>
<organism evidence="6 7">
    <name type="scientific">Candidatus Photodesmus blepharonis</name>
    <dbReference type="NCBI Taxonomy" id="1179155"/>
    <lineage>
        <taxon>Bacteria</taxon>
        <taxon>Pseudomonadati</taxon>
        <taxon>Pseudomonadota</taxon>
        <taxon>Gammaproteobacteria</taxon>
        <taxon>Vibrionales</taxon>
        <taxon>Vibrionaceae</taxon>
        <taxon>Candidatus Photodesmus</taxon>
    </lineage>
</organism>
<dbReference type="GO" id="GO:0008713">
    <property type="term" value="F:ADP-heptose-lipopolysaccharide heptosyltransferase activity"/>
    <property type="evidence" value="ECO:0007669"/>
    <property type="project" value="UniProtKB-EC"/>
</dbReference>
<dbReference type="EMBL" id="JGVK01000029">
    <property type="protein sequence ID" value="KEY90971.1"/>
    <property type="molecule type" value="Genomic_DNA"/>
</dbReference>
<dbReference type="FunFam" id="3.40.50.2000:FF:000023">
    <property type="entry name" value="ADP-heptose--LPS heptosyltransferase II"/>
    <property type="match status" value="1"/>
</dbReference>